<gene>
    <name evidence="3" type="ORF">ABIA52_000195</name>
</gene>
<name>A0ABW8MZX9_9MICC</name>
<evidence type="ECO:0000313" key="4">
    <source>
        <dbReference type="Proteomes" id="UP001620520"/>
    </source>
</evidence>
<feature type="domain" description="VOC" evidence="2">
    <location>
        <begin position="149"/>
        <end position="274"/>
    </location>
</feature>
<dbReference type="Gene3D" id="3.10.180.10">
    <property type="entry name" value="2,3-Dihydroxybiphenyl 1,2-Dioxygenase, domain 1"/>
    <property type="match status" value="2"/>
</dbReference>
<dbReference type="SUPFAM" id="SSF54593">
    <property type="entry name" value="Glyoxalase/Bleomycin resistance protein/Dihydroxybiphenyl dioxygenase"/>
    <property type="match status" value="2"/>
</dbReference>
<evidence type="ECO:0000259" key="2">
    <source>
        <dbReference type="PROSITE" id="PS51819"/>
    </source>
</evidence>
<evidence type="ECO:0000313" key="3">
    <source>
        <dbReference type="EMBL" id="MFK4637306.1"/>
    </source>
</evidence>
<dbReference type="InterPro" id="IPR037523">
    <property type="entry name" value="VOC_core"/>
</dbReference>
<reference evidence="3 4" key="1">
    <citation type="submission" date="2024-10" db="EMBL/GenBank/DDBJ databases">
        <title>Novel secondary metabolite-producing bacteria for plant disease control.</title>
        <authorList>
            <person name="Chevrette M."/>
        </authorList>
    </citation>
    <scope>NUCLEOTIDE SEQUENCE [LARGE SCALE GENOMIC DNA]</scope>
    <source>
        <strain evidence="3 4">J30 TE3557</strain>
    </source>
</reference>
<dbReference type="InterPro" id="IPR029068">
    <property type="entry name" value="Glyas_Bleomycin-R_OHBP_Dase"/>
</dbReference>
<evidence type="ECO:0000256" key="1">
    <source>
        <dbReference type="ARBA" id="ARBA00022723"/>
    </source>
</evidence>
<proteinExistence type="predicted"/>
<dbReference type="PANTHER" id="PTHR43048:SF3">
    <property type="entry name" value="METHYLMALONYL-COA EPIMERASE, MITOCHONDRIAL"/>
    <property type="match status" value="1"/>
</dbReference>
<dbReference type="RefSeq" id="WP_404593259.1">
    <property type="nucleotide sequence ID" value="NZ_JBIYEW010000003.1"/>
</dbReference>
<accession>A0ABW8MZX9</accession>
<keyword evidence="4" id="KW-1185">Reference proteome</keyword>
<dbReference type="InterPro" id="IPR051785">
    <property type="entry name" value="MMCE/EMCE_epimerase"/>
</dbReference>
<dbReference type="PROSITE" id="PS51819">
    <property type="entry name" value="VOC"/>
    <property type="match status" value="1"/>
</dbReference>
<sequence length="298" mass="32274">MNRARIRGIDHFGLTIRSLHQATHDLRNALGAEVCYIEGPITEREPGWMAAKLGARGNCSLSVAAMNVRGTNLELFEYDGAERRSWDTPPGAAGSFFLIFQTPNPDRVIARLYNENATVRPIEHPINGYDVALPSGIHLAIQHRPAQRLIGAVALSRYDFATAQRELTSTLGFSKHEAITAFGATGYLFASDHGLPVAVLHGQSPSPRPANSDLGGHHVAFHADDVDKAVTSFRKTGGYVPLGEPETITDGPIAGDRWVYLNSPFGLQLEIINMPDGTLPYEKDAVALRTPIAIGAFS</sequence>
<dbReference type="PANTHER" id="PTHR43048">
    <property type="entry name" value="METHYLMALONYL-COA EPIMERASE"/>
    <property type="match status" value="1"/>
</dbReference>
<organism evidence="3 4">
    <name type="scientific">Paenarthrobacter histidinolovorans</name>
    <dbReference type="NCBI Taxonomy" id="43664"/>
    <lineage>
        <taxon>Bacteria</taxon>
        <taxon>Bacillati</taxon>
        <taxon>Actinomycetota</taxon>
        <taxon>Actinomycetes</taxon>
        <taxon>Micrococcales</taxon>
        <taxon>Micrococcaceae</taxon>
        <taxon>Paenarthrobacter</taxon>
    </lineage>
</organism>
<protein>
    <submittedName>
        <fullName evidence="3">Catechol 2,3-dioxygenase-like lactoylglutathione lyase family enzyme</fullName>
    </submittedName>
</protein>
<comment type="caution">
    <text evidence="3">The sequence shown here is derived from an EMBL/GenBank/DDBJ whole genome shotgun (WGS) entry which is preliminary data.</text>
</comment>
<dbReference type="EMBL" id="JBIYEW010000003">
    <property type="protein sequence ID" value="MFK4637306.1"/>
    <property type="molecule type" value="Genomic_DNA"/>
</dbReference>
<keyword evidence="1" id="KW-0479">Metal-binding</keyword>
<dbReference type="Proteomes" id="UP001620520">
    <property type="component" value="Unassembled WGS sequence"/>
</dbReference>